<sequence>MAHYIADLIYRAEGADNSDRDRLQRECADEILRLWNHRGSFRNPDRPMASYEPIYRALGRLDPENPPWTYWRGFNRDNAPTPDQLEINTLLKAALAIEEAARDAVRELILAAAHAATLKEAKWLDLAKHIDDGETGLFRAFARLRHARTDDEPDESADEEPADDAVRALAALSTACLRAREVAELHRGPNA</sequence>
<comment type="caution">
    <text evidence="1">The sequence shown here is derived from an EMBL/GenBank/DDBJ whole genome shotgun (WGS) entry which is preliminary data.</text>
</comment>
<name>A0A6V8K5T9_9ACTN</name>
<proteinExistence type="predicted"/>
<reference evidence="1 2" key="2">
    <citation type="submission" date="2020-03" db="EMBL/GenBank/DDBJ databases">
        <authorList>
            <person name="Ichikawa N."/>
            <person name="Kimura A."/>
            <person name="Kitahashi Y."/>
            <person name="Uohara A."/>
        </authorList>
    </citation>
    <scope>NUCLEOTIDE SEQUENCE [LARGE SCALE GENOMIC DNA]</scope>
    <source>
        <strain evidence="1 2">NBRC 108639</strain>
    </source>
</reference>
<dbReference type="Proteomes" id="UP000482800">
    <property type="component" value="Unassembled WGS sequence"/>
</dbReference>
<reference evidence="1 2" key="1">
    <citation type="submission" date="2020-03" db="EMBL/GenBank/DDBJ databases">
        <title>Whole genome shotgun sequence of Phytohabitans houttuyneae NBRC 108639.</title>
        <authorList>
            <person name="Komaki H."/>
            <person name="Tamura T."/>
        </authorList>
    </citation>
    <scope>NUCLEOTIDE SEQUENCE [LARGE SCALE GENOMIC DNA]</scope>
    <source>
        <strain evidence="1 2">NBRC 108639</strain>
    </source>
</reference>
<evidence type="ECO:0000313" key="1">
    <source>
        <dbReference type="EMBL" id="GFJ77519.1"/>
    </source>
</evidence>
<evidence type="ECO:0000313" key="2">
    <source>
        <dbReference type="Proteomes" id="UP000482800"/>
    </source>
</evidence>
<dbReference type="AlphaFoldDB" id="A0A6V8K5T9"/>
<gene>
    <name evidence="1" type="ORF">Phou_016990</name>
</gene>
<protein>
    <submittedName>
        <fullName evidence="1">Uncharacterized protein</fullName>
    </submittedName>
</protein>
<accession>A0A6V8K5T9</accession>
<dbReference type="EMBL" id="BLPF01000001">
    <property type="protein sequence ID" value="GFJ77519.1"/>
    <property type="molecule type" value="Genomic_DNA"/>
</dbReference>
<organism evidence="1 2">
    <name type="scientific">Phytohabitans houttuyneae</name>
    <dbReference type="NCBI Taxonomy" id="1076126"/>
    <lineage>
        <taxon>Bacteria</taxon>
        <taxon>Bacillati</taxon>
        <taxon>Actinomycetota</taxon>
        <taxon>Actinomycetes</taxon>
        <taxon>Micromonosporales</taxon>
        <taxon>Micromonosporaceae</taxon>
    </lineage>
</organism>
<keyword evidence="2" id="KW-1185">Reference proteome</keyword>